<dbReference type="GO" id="GO:0022857">
    <property type="term" value="F:transmembrane transporter activity"/>
    <property type="evidence" value="ECO:0007669"/>
    <property type="project" value="TreeGrafter"/>
</dbReference>
<dbReference type="Proteomes" id="UP000178826">
    <property type="component" value="Unassembled WGS sequence"/>
</dbReference>
<dbReference type="SMART" id="SM00382">
    <property type="entry name" value="AAA"/>
    <property type="match status" value="1"/>
</dbReference>
<evidence type="ECO:0000256" key="3">
    <source>
        <dbReference type="ARBA" id="ARBA00022840"/>
    </source>
</evidence>
<dbReference type="GO" id="GO:0016887">
    <property type="term" value="F:ATP hydrolysis activity"/>
    <property type="evidence" value="ECO:0007669"/>
    <property type="project" value="InterPro"/>
</dbReference>
<dbReference type="AlphaFoldDB" id="A0A1G2IA26"/>
<protein>
    <submittedName>
        <fullName evidence="5">ABC transporter ATP-binding protein</fullName>
    </submittedName>
</protein>
<reference evidence="5 6" key="1">
    <citation type="journal article" date="2016" name="Nat. Commun.">
        <title>Thousands of microbial genomes shed light on interconnected biogeochemical processes in an aquifer system.</title>
        <authorList>
            <person name="Anantharaman K."/>
            <person name="Brown C.T."/>
            <person name="Hug L.A."/>
            <person name="Sharon I."/>
            <person name="Castelle C.J."/>
            <person name="Probst A.J."/>
            <person name="Thomas B.C."/>
            <person name="Singh A."/>
            <person name="Wilkins M.J."/>
            <person name="Karaoz U."/>
            <person name="Brodie E.L."/>
            <person name="Williams K.H."/>
            <person name="Hubbard S.S."/>
            <person name="Banfield J.F."/>
        </authorList>
    </citation>
    <scope>NUCLEOTIDE SEQUENCE [LARGE SCALE GENOMIC DNA]</scope>
</reference>
<dbReference type="InterPro" id="IPR017871">
    <property type="entry name" value="ABC_transporter-like_CS"/>
</dbReference>
<dbReference type="CDD" id="cd03255">
    <property type="entry name" value="ABC_MJ0796_LolCDE_FtsE"/>
    <property type="match status" value="1"/>
</dbReference>
<dbReference type="PANTHER" id="PTHR24220">
    <property type="entry name" value="IMPORT ATP-BINDING PROTEIN"/>
    <property type="match status" value="1"/>
</dbReference>
<dbReference type="PROSITE" id="PS50893">
    <property type="entry name" value="ABC_TRANSPORTER_2"/>
    <property type="match status" value="1"/>
</dbReference>
<dbReference type="InterPro" id="IPR003439">
    <property type="entry name" value="ABC_transporter-like_ATP-bd"/>
</dbReference>
<dbReference type="GO" id="GO:0005524">
    <property type="term" value="F:ATP binding"/>
    <property type="evidence" value="ECO:0007669"/>
    <property type="project" value="UniProtKB-KW"/>
</dbReference>
<organism evidence="5 6">
    <name type="scientific">Candidatus Staskawiczbacteria bacterium RIFCSPLOWO2_01_FULL_37_25b</name>
    <dbReference type="NCBI Taxonomy" id="1802213"/>
    <lineage>
        <taxon>Bacteria</taxon>
        <taxon>Candidatus Staskawicziibacteriota</taxon>
    </lineage>
</organism>
<dbReference type="Pfam" id="PF00005">
    <property type="entry name" value="ABC_tran"/>
    <property type="match status" value="1"/>
</dbReference>
<evidence type="ECO:0000259" key="4">
    <source>
        <dbReference type="PROSITE" id="PS50893"/>
    </source>
</evidence>
<accession>A0A1G2IA26</accession>
<evidence type="ECO:0000256" key="2">
    <source>
        <dbReference type="ARBA" id="ARBA00022741"/>
    </source>
</evidence>
<name>A0A1G2IA26_9BACT</name>
<dbReference type="InterPro" id="IPR017911">
    <property type="entry name" value="MacB-like_ATP-bd"/>
</dbReference>
<dbReference type="PANTHER" id="PTHR24220:SF86">
    <property type="entry name" value="ABC TRANSPORTER ABCH.1"/>
    <property type="match status" value="1"/>
</dbReference>
<keyword evidence="3 5" id="KW-0067">ATP-binding</keyword>
<dbReference type="GO" id="GO:0098796">
    <property type="term" value="C:membrane protein complex"/>
    <property type="evidence" value="ECO:0007669"/>
    <property type="project" value="UniProtKB-ARBA"/>
</dbReference>
<dbReference type="Gene3D" id="3.40.50.300">
    <property type="entry name" value="P-loop containing nucleotide triphosphate hydrolases"/>
    <property type="match status" value="1"/>
</dbReference>
<proteinExistence type="predicted"/>
<evidence type="ECO:0000313" key="6">
    <source>
        <dbReference type="Proteomes" id="UP000178826"/>
    </source>
</evidence>
<dbReference type="PROSITE" id="PS00211">
    <property type="entry name" value="ABC_TRANSPORTER_1"/>
    <property type="match status" value="1"/>
</dbReference>
<keyword evidence="1" id="KW-0813">Transport</keyword>
<comment type="caution">
    <text evidence="5">The sequence shown here is derived from an EMBL/GenBank/DDBJ whole genome shotgun (WGS) entry which is preliminary data.</text>
</comment>
<evidence type="ECO:0000313" key="5">
    <source>
        <dbReference type="EMBL" id="OGZ71411.1"/>
    </source>
</evidence>
<dbReference type="InterPro" id="IPR027417">
    <property type="entry name" value="P-loop_NTPase"/>
</dbReference>
<dbReference type="SUPFAM" id="SSF52540">
    <property type="entry name" value="P-loop containing nucleoside triphosphate hydrolases"/>
    <property type="match status" value="1"/>
</dbReference>
<dbReference type="GO" id="GO:0005886">
    <property type="term" value="C:plasma membrane"/>
    <property type="evidence" value="ECO:0007669"/>
    <property type="project" value="TreeGrafter"/>
</dbReference>
<evidence type="ECO:0000256" key="1">
    <source>
        <dbReference type="ARBA" id="ARBA00022448"/>
    </source>
</evidence>
<dbReference type="EMBL" id="MHOZ01000056">
    <property type="protein sequence ID" value="OGZ71411.1"/>
    <property type="molecule type" value="Genomic_DNA"/>
</dbReference>
<dbReference type="FunFam" id="3.40.50.300:FF:000032">
    <property type="entry name" value="Export ABC transporter ATP-binding protein"/>
    <property type="match status" value="1"/>
</dbReference>
<keyword evidence="2" id="KW-0547">Nucleotide-binding</keyword>
<dbReference type="InterPro" id="IPR015854">
    <property type="entry name" value="ABC_transpr_LolD-like"/>
</dbReference>
<gene>
    <name evidence="5" type="ORF">A2998_02725</name>
</gene>
<sequence>MEPLIKLENVWKKYKLGETEVSVLKEINLDIQPGTFATIMGPSGSGKSTLMYLLGLLDIPSEGKIYMRGQDVSEFSEDKLAELRGEKIGFIFQQFNLLQNLTALENVMLPMIFQQVPEAERKDKAMKLLESVNLGKRINHKPSEMSGGEQQRIAIARSLANNPEILIADEPTGNLDSTTGKMVMEILTKLHREQNKTIVVVTHDPNIAHYSRNIIHIQDGLIVANHFKNEEVLWAENGKTNLKNV</sequence>
<feature type="domain" description="ABC transporter" evidence="4">
    <location>
        <begin position="5"/>
        <end position="244"/>
    </location>
</feature>
<dbReference type="InterPro" id="IPR003593">
    <property type="entry name" value="AAA+_ATPase"/>
</dbReference>